<proteinExistence type="predicted"/>
<dbReference type="Gene3D" id="3.40.50.970">
    <property type="match status" value="1"/>
</dbReference>
<reference evidence="2" key="1">
    <citation type="journal article" date="2019" name="Int. J. Syst. Evol. Microbiol.">
        <title>The Global Catalogue of Microorganisms (GCM) 10K type strain sequencing project: providing services to taxonomists for standard genome sequencing and annotation.</title>
        <authorList>
            <consortium name="The Broad Institute Genomics Platform"/>
            <consortium name="The Broad Institute Genome Sequencing Center for Infectious Disease"/>
            <person name="Wu L."/>
            <person name="Ma J."/>
        </authorList>
    </citation>
    <scope>NUCLEOTIDE SEQUENCE [LARGE SCALE GENOMIC DNA]</scope>
    <source>
        <strain evidence="2">NBRC 108728</strain>
    </source>
</reference>
<evidence type="ECO:0000313" key="1">
    <source>
        <dbReference type="EMBL" id="BDZ51770.1"/>
    </source>
</evidence>
<name>A0ABM8GTH3_9MICO</name>
<dbReference type="EMBL" id="AP027732">
    <property type="protein sequence ID" value="BDZ51770.1"/>
    <property type="molecule type" value="Genomic_DNA"/>
</dbReference>
<accession>A0ABM8GTH3</accession>
<keyword evidence="2" id="KW-1185">Reference proteome</keyword>
<dbReference type="SUPFAM" id="SSF52518">
    <property type="entry name" value="Thiamin diphosphate-binding fold (THDP-binding)"/>
    <property type="match status" value="1"/>
</dbReference>
<evidence type="ECO:0000313" key="2">
    <source>
        <dbReference type="Proteomes" id="UP001321486"/>
    </source>
</evidence>
<protein>
    <recommendedName>
        <fullName evidence="3">Thiamine pyrophosphate enzyme N-terminal TPP-binding domain-containing protein</fullName>
    </recommendedName>
</protein>
<evidence type="ECO:0008006" key="3">
    <source>
        <dbReference type="Google" id="ProtNLM"/>
    </source>
</evidence>
<dbReference type="Proteomes" id="UP001321486">
    <property type="component" value="Chromosome"/>
</dbReference>
<organism evidence="1 2">
    <name type="scientific">Frondihabitans sucicola</name>
    <dbReference type="NCBI Taxonomy" id="1268041"/>
    <lineage>
        <taxon>Bacteria</taxon>
        <taxon>Bacillati</taxon>
        <taxon>Actinomycetota</taxon>
        <taxon>Actinomycetes</taxon>
        <taxon>Micrococcales</taxon>
        <taxon>Microbacteriaceae</taxon>
        <taxon>Frondihabitans</taxon>
    </lineage>
</organism>
<sequence>MPFLPAPSGSPATDFSVVLLAELERAGVRDVVLSPGSRSQALALAAVEFERQGRLRLHVRLDERSNGFLALGLAVEQECLPRSSRRRERPSRICIRRCSRPTTRESR</sequence>
<dbReference type="InterPro" id="IPR029061">
    <property type="entry name" value="THDP-binding"/>
</dbReference>
<gene>
    <name evidence="1" type="ORF">GCM10025867_40110</name>
</gene>